<organism evidence="2 3">
    <name type="scientific">Ditylenchus dipsaci</name>
    <dbReference type="NCBI Taxonomy" id="166011"/>
    <lineage>
        <taxon>Eukaryota</taxon>
        <taxon>Metazoa</taxon>
        <taxon>Ecdysozoa</taxon>
        <taxon>Nematoda</taxon>
        <taxon>Chromadorea</taxon>
        <taxon>Rhabditida</taxon>
        <taxon>Tylenchina</taxon>
        <taxon>Tylenchomorpha</taxon>
        <taxon>Sphaerularioidea</taxon>
        <taxon>Anguinidae</taxon>
        <taxon>Anguininae</taxon>
        <taxon>Ditylenchus</taxon>
    </lineage>
</organism>
<dbReference type="Gene3D" id="2.130.10.30">
    <property type="entry name" value="Regulator of chromosome condensation 1/beta-lactamase-inhibitor protein II"/>
    <property type="match status" value="1"/>
</dbReference>
<dbReference type="AlphaFoldDB" id="A0A915CWW5"/>
<feature type="region of interest" description="Disordered" evidence="1">
    <location>
        <begin position="350"/>
        <end position="370"/>
    </location>
</feature>
<protein>
    <submittedName>
        <fullName evidence="3">Uncharacterized protein</fullName>
    </submittedName>
</protein>
<accession>A0A915CWW5</accession>
<dbReference type="SUPFAM" id="SSF50985">
    <property type="entry name" value="RCC1/BLIP-II"/>
    <property type="match status" value="1"/>
</dbReference>
<dbReference type="InterPro" id="IPR009091">
    <property type="entry name" value="RCC1/BLIP-II"/>
</dbReference>
<evidence type="ECO:0000256" key="1">
    <source>
        <dbReference type="SAM" id="MobiDB-lite"/>
    </source>
</evidence>
<proteinExistence type="predicted"/>
<feature type="region of interest" description="Disordered" evidence="1">
    <location>
        <begin position="17"/>
        <end position="37"/>
    </location>
</feature>
<keyword evidence="2" id="KW-1185">Reference proteome</keyword>
<evidence type="ECO:0000313" key="3">
    <source>
        <dbReference type="WBParaSite" id="jg13026"/>
    </source>
</evidence>
<sequence>MNFTVIHINGASVTHDQINHTSENLSERESRSVKKNQQTVSKVSSTHDLRDVVDFEGVIYIIEKGKLLQYDSEPDEMVRVSQQDDNQQDEEIVSVKSSYGLFLVLYNTGRVYGRVAGVHDDSPNSSNNRMKFVQLELVPKPVKCEHGYKCRQESRIWPKQLDCTQTSVFVVDHTGCVWTFRRDPNIFTQEISNVEVSQVFFGGRIVRSVCCGRAHCIALVDPQDDSLKSTRQAHRQQNSNAGCEKCLENENLRLSVLMKCADEIAQESDQDHQKETTMLNESNVSLPSPSSSGHGSSINSSTVSNHGISHKIGGKFDSLMSWNFRGSLSPSPASTTNMKSTKVEQKAVRKEILHKPSTPCTTSSSKSNSLKSIARTRLEKQNLQKQNSLDIELTTLKTPGGSRSSSGRILQQQQQQFSTDLTGSIQFSFVSLDNVLVSSSDDSASTLASETDFLLSPCISPEAIAVQSSSPTTPKLVVQVTTIVNLAQIWRLCHSTAFSQQDSLSCGVGAKTNVDS</sequence>
<dbReference type="Proteomes" id="UP000887574">
    <property type="component" value="Unplaced"/>
</dbReference>
<feature type="region of interest" description="Disordered" evidence="1">
    <location>
        <begin position="267"/>
        <end position="306"/>
    </location>
</feature>
<evidence type="ECO:0000313" key="2">
    <source>
        <dbReference type="Proteomes" id="UP000887574"/>
    </source>
</evidence>
<dbReference type="WBParaSite" id="jg13026">
    <property type="protein sequence ID" value="jg13026"/>
    <property type="gene ID" value="jg13026"/>
</dbReference>
<name>A0A915CWW5_9BILA</name>
<feature type="compositionally biased region" description="Low complexity" evidence="1">
    <location>
        <begin position="279"/>
        <end position="306"/>
    </location>
</feature>
<reference evidence="3" key="1">
    <citation type="submission" date="2022-11" db="UniProtKB">
        <authorList>
            <consortium name="WormBaseParasite"/>
        </authorList>
    </citation>
    <scope>IDENTIFICATION</scope>
</reference>
<feature type="compositionally biased region" description="Low complexity" evidence="1">
    <location>
        <begin position="355"/>
        <end position="370"/>
    </location>
</feature>